<evidence type="ECO:0000313" key="1">
    <source>
        <dbReference type="EMBL" id="NHQ86814.1"/>
    </source>
</evidence>
<dbReference type="EMBL" id="JAAOLX010000005">
    <property type="protein sequence ID" value="NHQ86814.1"/>
    <property type="molecule type" value="Genomic_DNA"/>
</dbReference>
<comment type="caution">
    <text evidence="1">The sequence shown here is derived from an EMBL/GenBank/DDBJ whole genome shotgun (WGS) entry which is preliminary data.</text>
</comment>
<evidence type="ECO:0008006" key="3">
    <source>
        <dbReference type="Google" id="ProtNLM"/>
    </source>
</evidence>
<dbReference type="Proteomes" id="UP000712570">
    <property type="component" value="Unassembled WGS sequence"/>
</dbReference>
<keyword evidence="2" id="KW-1185">Reference proteome</keyword>
<protein>
    <recommendedName>
        <fullName evidence="3">Phage protein</fullName>
    </recommendedName>
</protein>
<organism evidence="1 2">
    <name type="scientific">Iodobacter violaceini</name>
    <dbReference type="NCBI Taxonomy" id="3044271"/>
    <lineage>
        <taxon>Bacteria</taxon>
        <taxon>Pseudomonadati</taxon>
        <taxon>Pseudomonadota</taxon>
        <taxon>Betaproteobacteria</taxon>
        <taxon>Neisseriales</taxon>
        <taxon>Chitinibacteraceae</taxon>
        <taxon>Iodobacter</taxon>
    </lineage>
</organism>
<sequence length="147" mass="16551">MNLMNKSERSKLAKHCASVAYGSSADGISYNYADKILSDFPCIRVEYNAWAEVYANDRLTNLLICQWINGLGSNRSWSRSANSMVFAAKDVIKSMLDEWATNNAPLTQLIDRHEDWDVIANSLSWGALCEHQRDSGLLSDIVFEIVK</sequence>
<dbReference type="RefSeq" id="WP_166826258.1">
    <property type="nucleotide sequence ID" value="NZ_JAAOLX010000005.1"/>
</dbReference>
<accession>A0ABX0KSV9</accession>
<name>A0ABX0KSV9_9NEIS</name>
<reference evidence="1 2" key="1">
    <citation type="submission" date="2020-03" db="EMBL/GenBank/DDBJ databases">
        <title>Draft genome sequence of environmentally isolated violet-colored cultures.</title>
        <authorList>
            <person name="Wilson H.S."/>
        </authorList>
    </citation>
    <scope>NUCLEOTIDE SEQUENCE [LARGE SCALE GENOMIC DNA]</scope>
    <source>
        <strain evidence="1 2">HSC-16F04</strain>
    </source>
</reference>
<gene>
    <name evidence="1" type="ORF">HA050_11860</name>
</gene>
<evidence type="ECO:0000313" key="2">
    <source>
        <dbReference type="Proteomes" id="UP000712570"/>
    </source>
</evidence>
<proteinExistence type="predicted"/>